<evidence type="ECO:0000313" key="3">
    <source>
        <dbReference type="EMBL" id="CAE8631123.1"/>
    </source>
</evidence>
<name>A0A813EXY9_POLGL</name>
<dbReference type="EMBL" id="CAJNNW010032285">
    <property type="protein sequence ID" value="CAE8712194.1"/>
    <property type="molecule type" value="Genomic_DNA"/>
</dbReference>
<evidence type="ECO:0000313" key="6">
    <source>
        <dbReference type="Proteomes" id="UP000654075"/>
    </source>
</evidence>
<sequence>MRWISHLIATAFAASALPGPADTGATMACRPGGRITSPRRDTAPSTTPRAADLFKHMITAASQATSSSFCYRPMDTSPHHCQCNQKADEIQDQTRQHPLDLKVIYIGAYRKDLDTAGYLQAFHVMIGKGIPICR</sequence>
<dbReference type="AlphaFoldDB" id="A0A813EXY9"/>
<evidence type="ECO:0000256" key="1">
    <source>
        <dbReference type="SAM" id="SignalP"/>
    </source>
</evidence>
<accession>A0A813EXY9</accession>
<dbReference type="EMBL" id="CAJNNV010016944">
    <property type="protein sequence ID" value="CAE8604783.1"/>
    <property type="molecule type" value="Genomic_DNA"/>
</dbReference>
<keyword evidence="6" id="KW-1185">Reference proteome</keyword>
<keyword evidence="1" id="KW-0732">Signal</keyword>
<evidence type="ECO:0000313" key="2">
    <source>
        <dbReference type="EMBL" id="CAE8604783.1"/>
    </source>
</evidence>
<proteinExistence type="predicted"/>
<dbReference type="EMBL" id="CAJNNW010007471">
    <property type="protein sequence ID" value="CAE8649291.1"/>
    <property type="molecule type" value="Genomic_DNA"/>
</dbReference>
<feature type="signal peptide" evidence="1">
    <location>
        <begin position="1"/>
        <end position="16"/>
    </location>
</feature>
<protein>
    <submittedName>
        <fullName evidence="2">Uncharacterized protein</fullName>
    </submittedName>
</protein>
<gene>
    <name evidence="2" type="ORF">PGLA1383_LOCUS22930</name>
    <name evidence="3" type="ORF">PGLA1383_LOCUS47261</name>
    <name evidence="5" type="ORF">PGLA2088_LOCUS36909</name>
    <name evidence="4" type="ORF">PGLA2088_LOCUS7285</name>
</gene>
<feature type="chain" id="PRO_5036221913" evidence="1">
    <location>
        <begin position="17"/>
        <end position="134"/>
    </location>
</feature>
<evidence type="ECO:0000313" key="5">
    <source>
        <dbReference type="EMBL" id="CAE8712194.1"/>
    </source>
</evidence>
<evidence type="ECO:0000313" key="4">
    <source>
        <dbReference type="EMBL" id="CAE8649291.1"/>
    </source>
</evidence>
<organism evidence="2 6">
    <name type="scientific">Polarella glacialis</name>
    <name type="common">Dinoflagellate</name>
    <dbReference type="NCBI Taxonomy" id="89957"/>
    <lineage>
        <taxon>Eukaryota</taxon>
        <taxon>Sar</taxon>
        <taxon>Alveolata</taxon>
        <taxon>Dinophyceae</taxon>
        <taxon>Suessiales</taxon>
        <taxon>Suessiaceae</taxon>
        <taxon>Polarella</taxon>
    </lineage>
</organism>
<reference evidence="2" key="1">
    <citation type="submission" date="2021-02" db="EMBL/GenBank/DDBJ databases">
        <authorList>
            <person name="Dougan E. K."/>
            <person name="Rhodes N."/>
            <person name="Thang M."/>
            <person name="Chan C."/>
        </authorList>
    </citation>
    <scope>NUCLEOTIDE SEQUENCE</scope>
</reference>
<comment type="caution">
    <text evidence="2">The sequence shown here is derived from an EMBL/GenBank/DDBJ whole genome shotgun (WGS) entry which is preliminary data.</text>
</comment>
<dbReference type="Proteomes" id="UP000626109">
    <property type="component" value="Unassembled WGS sequence"/>
</dbReference>
<dbReference type="EMBL" id="CAJNNV010030045">
    <property type="protein sequence ID" value="CAE8631123.1"/>
    <property type="molecule type" value="Genomic_DNA"/>
</dbReference>
<dbReference type="Proteomes" id="UP000654075">
    <property type="component" value="Unassembled WGS sequence"/>
</dbReference>